<evidence type="ECO:0000313" key="4">
    <source>
        <dbReference type="EMBL" id="QDU19504.1"/>
    </source>
</evidence>
<feature type="signal peptide" evidence="3">
    <location>
        <begin position="1"/>
        <end position="22"/>
    </location>
</feature>
<dbReference type="EMBL" id="CP036273">
    <property type="protein sequence ID" value="QDU19504.1"/>
    <property type="molecule type" value="Genomic_DNA"/>
</dbReference>
<feature type="coiled-coil region" evidence="1">
    <location>
        <begin position="111"/>
        <end position="164"/>
    </location>
</feature>
<feature type="compositionally biased region" description="Pro residues" evidence="2">
    <location>
        <begin position="327"/>
        <end position="369"/>
    </location>
</feature>
<feature type="compositionally biased region" description="Basic and acidic residues" evidence="2">
    <location>
        <begin position="209"/>
        <end position="224"/>
    </location>
</feature>
<feature type="chain" id="PRO_5021751856" evidence="3">
    <location>
        <begin position="23"/>
        <end position="646"/>
    </location>
</feature>
<feature type="compositionally biased region" description="Basic and acidic residues" evidence="2">
    <location>
        <begin position="232"/>
        <end position="287"/>
    </location>
</feature>
<organism evidence="4 5">
    <name type="scientific">Urbifossiella limnaea</name>
    <dbReference type="NCBI Taxonomy" id="2528023"/>
    <lineage>
        <taxon>Bacteria</taxon>
        <taxon>Pseudomonadati</taxon>
        <taxon>Planctomycetota</taxon>
        <taxon>Planctomycetia</taxon>
        <taxon>Gemmatales</taxon>
        <taxon>Gemmataceae</taxon>
        <taxon>Urbifossiella</taxon>
    </lineage>
</organism>
<feature type="compositionally biased region" description="Basic and acidic residues" evidence="2">
    <location>
        <begin position="193"/>
        <end position="202"/>
    </location>
</feature>
<dbReference type="OrthoDB" id="258964at2"/>
<keyword evidence="5" id="KW-1185">Reference proteome</keyword>
<dbReference type="Proteomes" id="UP000319576">
    <property type="component" value="Chromosome"/>
</dbReference>
<keyword evidence="3" id="KW-0732">Signal</keyword>
<feature type="compositionally biased region" description="Basic and acidic residues" evidence="2">
    <location>
        <begin position="300"/>
        <end position="323"/>
    </location>
</feature>
<feature type="compositionally biased region" description="Basic and acidic residues" evidence="2">
    <location>
        <begin position="389"/>
        <end position="407"/>
    </location>
</feature>
<protein>
    <submittedName>
        <fullName evidence="4">Uncharacterized protein</fullName>
    </submittedName>
</protein>
<keyword evidence="1" id="KW-0175">Coiled coil</keyword>
<sequence length="646" mass="69600" precursor="true">MPARSLWSVAAFGLFAIAVASGQPPRPAGNPGDGIKRTNEENFKLYKKFADDLLSLAQKWEKSDNPDEKARAKSLRAALKLGEERGVENLFRGVLAAVQGAKAGPQFDDLIAKDATLLRALEEILETLETEDESDRIRREILTLKEFIKEAQRIKRDQENLLARTNLPKSDANKLAKDQANLAKETQGLANKLGKDDPKAGEPKPGAGEPKDGKGEPKPGEKAGDNAAEPKTGGEPKPGDPKAGEPKAGEPKAGEPKAGDPKAGGDRPMGDPKMGEPKAGGDPKAGEPKGGMPMAGEPKAAGEKKGMGDGKGDSKAPPKEGGGEAKPGPPSPGMPMGGMPPPPSPGGAKPPPPGGAKAPPSGPRPPNPNNPNDEARRNLEDAVPPQDQAKNDLQKNDRDNASKKEDEAIKALDRALAELEKRLQQLREKEMLKKLEDLERRVTRMLRMQVEVYEATKSIDTTVTKNKGQKTTADIQKAGIEAEKEGEIANDAGKALRLLEGEGKAVVFAGVLGEVQKDMLSIQKQLNGANTGADTQLVEEQVIEQLQRMLEALKKAQNDLKNPPPPPPPGMPPPPNDKKDLIQLVEQLKLLRDLQRQVNDRTTAFGRRVTGEQAMDPFIQEQLRMLGDRQRVLQNMLNRIAEQFNQ</sequence>
<accession>A0A517XPT1</accession>
<dbReference type="AlphaFoldDB" id="A0A517XPT1"/>
<evidence type="ECO:0000256" key="1">
    <source>
        <dbReference type="SAM" id="Coils"/>
    </source>
</evidence>
<evidence type="ECO:0000256" key="3">
    <source>
        <dbReference type="SAM" id="SignalP"/>
    </source>
</evidence>
<feature type="region of interest" description="Disordered" evidence="2">
    <location>
        <begin position="557"/>
        <end position="579"/>
    </location>
</feature>
<dbReference type="RefSeq" id="WP_145235554.1">
    <property type="nucleotide sequence ID" value="NZ_CP036273.1"/>
</dbReference>
<feature type="compositionally biased region" description="Pro residues" evidence="2">
    <location>
        <begin position="562"/>
        <end position="575"/>
    </location>
</feature>
<name>A0A517XPT1_9BACT</name>
<feature type="region of interest" description="Disordered" evidence="2">
    <location>
        <begin position="188"/>
        <end position="407"/>
    </location>
</feature>
<evidence type="ECO:0000313" key="5">
    <source>
        <dbReference type="Proteomes" id="UP000319576"/>
    </source>
</evidence>
<evidence type="ECO:0000256" key="2">
    <source>
        <dbReference type="SAM" id="MobiDB-lite"/>
    </source>
</evidence>
<gene>
    <name evidence="4" type="ORF">ETAA1_14310</name>
</gene>
<reference evidence="4 5" key="1">
    <citation type="submission" date="2019-02" db="EMBL/GenBank/DDBJ databases">
        <title>Deep-cultivation of Planctomycetes and their phenomic and genomic characterization uncovers novel biology.</title>
        <authorList>
            <person name="Wiegand S."/>
            <person name="Jogler M."/>
            <person name="Boedeker C."/>
            <person name="Pinto D."/>
            <person name="Vollmers J."/>
            <person name="Rivas-Marin E."/>
            <person name="Kohn T."/>
            <person name="Peeters S.H."/>
            <person name="Heuer A."/>
            <person name="Rast P."/>
            <person name="Oberbeckmann S."/>
            <person name="Bunk B."/>
            <person name="Jeske O."/>
            <person name="Meyerdierks A."/>
            <person name="Storesund J.E."/>
            <person name="Kallscheuer N."/>
            <person name="Luecker S."/>
            <person name="Lage O.M."/>
            <person name="Pohl T."/>
            <person name="Merkel B.J."/>
            <person name="Hornburger P."/>
            <person name="Mueller R.-W."/>
            <person name="Bruemmer F."/>
            <person name="Labrenz M."/>
            <person name="Spormann A.M."/>
            <person name="Op den Camp H."/>
            <person name="Overmann J."/>
            <person name="Amann R."/>
            <person name="Jetten M.S.M."/>
            <person name="Mascher T."/>
            <person name="Medema M.H."/>
            <person name="Devos D.P."/>
            <person name="Kaster A.-K."/>
            <person name="Ovreas L."/>
            <person name="Rohde M."/>
            <person name="Galperin M.Y."/>
            <person name="Jogler C."/>
        </authorList>
    </citation>
    <scope>NUCLEOTIDE SEQUENCE [LARGE SCALE GENOMIC DNA]</scope>
    <source>
        <strain evidence="4 5">ETA_A1</strain>
    </source>
</reference>
<proteinExistence type="predicted"/>
<dbReference type="KEGG" id="uli:ETAA1_14310"/>